<dbReference type="Proteomes" id="UP000243793">
    <property type="component" value="Chromosome"/>
</dbReference>
<dbReference type="InterPro" id="IPR014966">
    <property type="entry name" value="FRG-dom"/>
</dbReference>
<evidence type="ECO:0000313" key="3">
    <source>
        <dbReference type="EMBL" id="ART79543.1"/>
    </source>
</evidence>
<proteinExistence type="predicted"/>
<protein>
    <recommendedName>
        <fullName evidence="2">FRG domain-containing protein</fullName>
    </recommendedName>
</protein>
<keyword evidence="4" id="KW-1185">Reference proteome</keyword>
<dbReference type="KEGG" id="ocm:CBP12_04745"/>
<feature type="domain" description="FRG" evidence="2">
    <location>
        <begin position="174"/>
        <end position="273"/>
    </location>
</feature>
<gene>
    <name evidence="3" type="ORF">CBP12_04745</name>
</gene>
<dbReference type="Pfam" id="PF08867">
    <property type="entry name" value="FRG"/>
    <property type="match status" value="1"/>
</dbReference>
<reference evidence="4" key="1">
    <citation type="submission" date="2017-05" db="EMBL/GenBank/DDBJ databases">
        <authorList>
            <person name="Sung H."/>
        </authorList>
    </citation>
    <scope>NUCLEOTIDE SEQUENCE [LARGE SCALE GENOMIC DNA]</scope>
    <source>
        <strain evidence="4">AMac2203</strain>
    </source>
</reference>
<evidence type="ECO:0000256" key="1">
    <source>
        <dbReference type="SAM" id="MobiDB-lite"/>
    </source>
</evidence>
<dbReference type="OrthoDB" id="9816036at2"/>
<feature type="compositionally biased region" description="Basic and acidic residues" evidence="1">
    <location>
        <begin position="135"/>
        <end position="149"/>
    </location>
</feature>
<organism evidence="3 4">
    <name type="scientific">Oceanisphaera avium</name>
    <dbReference type="NCBI Taxonomy" id="1903694"/>
    <lineage>
        <taxon>Bacteria</taxon>
        <taxon>Pseudomonadati</taxon>
        <taxon>Pseudomonadota</taxon>
        <taxon>Gammaproteobacteria</taxon>
        <taxon>Aeromonadales</taxon>
        <taxon>Aeromonadaceae</taxon>
        <taxon>Oceanisphaera</taxon>
    </lineage>
</organism>
<sequence length="439" mass="50436">MYNLLVTAMDGAWEQGFYEYDKSRFLEYTNEDIAFALKGLSEMHIQNLKSYPCLFAYEGEYSDVRVGYLTSIKEHGRSILIEFEFQEDIAPIPFQQILPIAPLLDIRGWEMNRTHWAVKDEDLFTRLRASGIIDPEHESMKSKPERPTSEKSTNPKISKVQGFIGKVLLLNKDEGCEVFYRGHSSKKRYKLEPSLFRKDEDGNYLYKDNEHVLYRELLVSNSNDFQSDVYTLDSLVRMQHYSLPTRLLDITSNPLIALYFACKSSLDEDGEVVVFSMLRKTIKYFDSDVASCISNLARLPQTEKDLIGFDGNKFNDQLPIKRLIHFIREEKPFFEPGIVPDDLRKIICVKGKQSNDRISSQSGAFLLFGLDAVFDESGTPDIEISRITITNKKSILKELDLLNINESTVFPYIENSAKYVADKFKFNKSIQSTANAAVD</sequence>
<name>A0A1Y0CW25_9GAMM</name>
<dbReference type="RefSeq" id="WP_086963416.1">
    <property type="nucleotide sequence ID" value="NZ_CP021376.1"/>
</dbReference>
<feature type="region of interest" description="Disordered" evidence="1">
    <location>
        <begin position="135"/>
        <end position="155"/>
    </location>
</feature>
<dbReference type="EMBL" id="CP021376">
    <property type="protein sequence ID" value="ART79543.1"/>
    <property type="molecule type" value="Genomic_DNA"/>
</dbReference>
<dbReference type="SMART" id="SM00901">
    <property type="entry name" value="FRG"/>
    <property type="match status" value="1"/>
</dbReference>
<dbReference type="AlphaFoldDB" id="A0A1Y0CW25"/>
<evidence type="ECO:0000313" key="4">
    <source>
        <dbReference type="Proteomes" id="UP000243793"/>
    </source>
</evidence>
<evidence type="ECO:0000259" key="2">
    <source>
        <dbReference type="SMART" id="SM00901"/>
    </source>
</evidence>
<accession>A0A1Y0CW25</accession>